<keyword evidence="3 5" id="KW-0663">Pyridoxal phosphate</keyword>
<dbReference type="AlphaFoldDB" id="A0A239ECZ2"/>
<evidence type="ECO:0000256" key="4">
    <source>
        <dbReference type="PIRSR" id="PIRSR006278-1"/>
    </source>
</evidence>
<keyword evidence="8" id="KW-1185">Reference proteome</keyword>
<feature type="active site" description="Nucleophile" evidence="4">
    <location>
        <position position="66"/>
    </location>
</feature>
<evidence type="ECO:0000256" key="5">
    <source>
        <dbReference type="PIRSR" id="PIRSR006278-2"/>
    </source>
</evidence>
<gene>
    <name evidence="7" type="ORF">SAMN05421640_0055</name>
</gene>
<evidence type="ECO:0000313" key="8">
    <source>
        <dbReference type="Proteomes" id="UP000198393"/>
    </source>
</evidence>
<dbReference type="PIRSF" id="PIRSF006278">
    <property type="entry name" value="ACCD_DCysDesulf"/>
    <property type="match status" value="1"/>
</dbReference>
<dbReference type="Pfam" id="PF00291">
    <property type="entry name" value="PALP"/>
    <property type="match status" value="1"/>
</dbReference>
<evidence type="ECO:0000313" key="7">
    <source>
        <dbReference type="EMBL" id="SNS41762.1"/>
    </source>
</evidence>
<dbReference type="Gene3D" id="3.40.50.1100">
    <property type="match status" value="2"/>
</dbReference>
<dbReference type="OrthoDB" id="9801249at2"/>
<dbReference type="EMBL" id="FZPD01000001">
    <property type="protein sequence ID" value="SNS41762.1"/>
    <property type="molecule type" value="Genomic_DNA"/>
</dbReference>
<dbReference type="RefSeq" id="WP_089354847.1">
    <property type="nucleotide sequence ID" value="NZ_FZPD01000001.1"/>
</dbReference>
<accession>A0A239ECZ2</accession>
<comment type="similarity">
    <text evidence="2">Belongs to the ACC deaminase/D-cysteine desulfhydrase family.</text>
</comment>
<comment type="cofactor">
    <cofactor evidence="1">
        <name>pyridoxal 5'-phosphate</name>
        <dbReference type="ChEBI" id="CHEBI:597326"/>
    </cofactor>
</comment>
<proteinExistence type="inferred from homology"/>
<evidence type="ECO:0000259" key="6">
    <source>
        <dbReference type="Pfam" id="PF00291"/>
    </source>
</evidence>
<feature type="modified residue" description="N6-(pyridoxal phosphate)lysine" evidence="5">
    <location>
        <position position="39"/>
    </location>
</feature>
<dbReference type="InterPro" id="IPR036052">
    <property type="entry name" value="TrpB-like_PALP_sf"/>
</dbReference>
<protein>
    <submittedName>
        <fullName evidence="7">1-aminocyclopropane-1-carboxylate deaminase/D-cysteine desulfhydrase, PLP-dependent ACC family</fullName>
    </submittedName>
</protein>
<evidence type="ECO:0000256" key="3">
    <source>
        <dbReference type="ARBA" id="ARBA00022898"/>
    </source>
</evidence>
<evidence type="ECO:0000256" key="1">
    <source>
        <dbReference type="ARBA" id="ARBA00001933"/>
    </source>
</evidence>
<dbReference type="PANTHER" id="PTHR43780">
    <property type="entry name" value="1-AMINOCYCLOPROPANE-1-CARBOXYLATE DEAMINASE-RELATED"/>
    <property type="match status" value="1"/>
</dbReference>
<name>A0A239ECZ2_EKHLU</name>
<organism evidence="7 8">
    <name type="scientific">Ekhidna lutea</name>
    <dbReference type="NCBI Taxonomy" id="447679"/>
    <lineage>
        <taxon>Bacteria</taxon>
        <taxon>Pseudomonadati</taxon>
        <taxon>Bacteroidota</taxon>
        <taxon>Cytophagia</taxon>
        <taxon>Cytophagales</taxon>
        <taxon>Reichenbachiellaceae</taxon>
        <taxon>Ekhidna</taxon>
    </lineage>
</organism>
<sequence>MVNLPTPLQEINHPLLDEKKVQLFVKRDDLIHPEIMGNKWRKLKYNLAAMQKTGIKSLVTMGGAYSNHIAATAAMAYENKLEAIGIIRGDELTKDSNPTLSKAHEKGMVLKFVDRTIYRQYRDNPHLVQNEYPTHYFLPEGGTNDDAIRGTGQIIPEIKESFDIIVTPVGTGGTFAGLLASCSSKQKVIGVSTLKGKFIHDEMGSLLNTHQISGPYEIIDNYHFGGYGKVNSVLIDFINWFKENFNIPLDPIYTGKSFFTVWDMIKTDKFEKNLKIVLLHTGGLQGIEGFNRKLENIIQ</sequence>
<dbReference type="Proteomes" id="UP000198393">
    <property type="component" value="Unassembled WGS sequence"/>
</dbReference>
<dbReference type="SUPFAM" id="SSF53686">
    <property type="entry name" value="Tryptophan synthase beta subunit-like PLP-dependent enzymes"/>
    <property type="match status" value="1"/>
</dbReference>
<dbReference type="InterPro" id="IPR001926">
    <property type="entry name" value="TrpB-like_PALP"/>
</dbReference>
<dbReference type="InterPro" id="IPR027278">
    <property type="entry name" value="ACCD_DCysDesulf"/>
</dbReference>
<reference evidence="7 8" key="1">
    <citation type="submission" date="2017-06" db="EMBL/GenBank/DDBJ databases">
        <authorList>
            <person name="Kim H.J."/>
            <person name="Triplett B.A."/>
        </authorList>
    </citation>
    <scope>NUCLEOTIDE SEQUENCE [LARGE SCALE GENOMIC DNA]</scope>
    <source>
        <strain evidence="7 8">DSM 19307</strain>
    </source>
</reference>
<evidence type="ECO:0000256" key="2">
    <source>
        <dbReference type="ARBA" id="ARBA00008639"/>
    </source>
</evidence>
<dbReference type="GO" id="GO:0019148">
    <property type="term" value="F:D-cysteine desulfhydrase activity"/>
    <property type="evidence" value="ECO:0007669"/>
    <property type="project" value="TreeGrafter"/>
</dbReference>
<dbReference type="PANTHER" id="PTHR43780:SF2">
    <property type="entry name" value="1-AMINOCYCLOPROPANE-1-CARBOXYLATE DEAMINASE-RELATED"/>
    <property type="match status" value="1"/>
</dbReference>
<feature type="domain" description="Tryptophan synthase beta chain-like PALP" evidence="6">
    <location>
        <begin position="5"/>
        <end position="282"/>
    </location>
</feature>